<keyword evidence="2" id="KW-1185">Reference proteome</keyword>
<accession>A0A8J8MI17</accession>
<organism evidence="1 2">
    <name type="scientific">Vallitalea pronyensis</name>
    <dbReference type="NCBI Taxonomy" id="1348613"/>
    <lineage>
        <taxon>Bacteria</taxon>
        <taxon>Bacillati</taxon>
        <taxon>Bacillota</taxon>
        <taxon>Clostridia</taxon>
        <taxon>Lachnospirales</taxon>
        <taxon>Vallitaleaceae</taxon>
        <taxon>Vallitalea</taxon>
    </lineage>
</organism>
<dbReference type="KEGG" id="vpy:HZI73_06835"/>
<dbReference type="RefSeq" id="WP_212697510.1">
    <property type="nucleotide sequence ID" value="NZ_CP058649.1"/>
</dbReference>
<protein>
    <submittedName>
        <fullName evidence="1">Uncharacterized protein</fullName>
    </submittedName>
</protein>
<reference evidence="1" key="1">
    <citation type="submission" date="2020-07" db="EMBL/GenBank/DDBJ databases">
        <title>Vallitalea pronyensis genome.</title>
        <authorList>
            <person name="Postec A."/>
        </authorList>
    </citation>
    <scope>NUCLEOTIDE SEQUENCE</scope>
    <source>
        <strain evidence="1">FatNI3</strain>
    </source>
</reference>
<dbReference type="Proteomes" id="UP000683246">
    <property type="component" value="Chromosome"/>
</dbReference>
<evidence type="ECO:0000313" key="2">
    <source>
        <dbReference type="Proteomes" id="UP000683246"/>
    </source>
</evidence>
<proteinExistence type="predicted"/>
<dbReference type="AlphaFoldDB" id="A0A8J8MI17"/>
<gene>
    <name evidence="1" type="ORF">HZI73_06835</name>
</gene>
<dbReference type="EMBL" id="CP058649">
    <property type="protein sequence ID" value="QUI22035.1"/>
    <property type="molecule type" value="Genomic_DNA"/>
</dbReference>
<sequence length="54" mass="6311">MADKVVVLSKRPATIKRIFDIQLSIDHRTPFTSRSAHEFGDYFNAIWKEMDVND</sequence>
<name>A0A8J8MI17_9FIRM</name>
<evidence type="ECO:0000313" key="1">
    <source>
        <dbReference type="EMBL" id="QUI22035.1"/>
    </source>
</evidence>